<evidence type="ECO:0000256" key="7">
    <source>
        <dbReference type="ARBA" id="ARBA00048772"/>
    </source>
</evidence>
<dbReference type="GO" id="GO:0016597">
    <property type="term" value="F:amino acid binding"/>
    <property type="evidence" value="ECO:0007669"/>
    <property type="project" value="InterPro"/>
</dbReference>
<dbReference type="InterPro" id="IPR002292">
    <property type="entry name" value="Orn/put_carbamltrans"/>
</dbReference>
<comment type="catalytic activity">
    <reaction evidence="7 8">
        <text>carbamoyl phosphate + L-ornithine = L-citrulline + phosphate + H(+)</text>
        <dbReference type="Rhea" id="RHEA:19513"/>
        <dbReference type="ChEBI" id="CHEBI:15378"/>
        <dbReference type="ChEBI" id="CHEBI:43474"/>
        <dbReference type="ChEBI" id="CHEBI:46911"/>
        <dbReference type="ChEBI" id="CHEBI:57743"/>
        <dbReference type="ChEBI" id="CHEBI:58228"/>
        <dbReference type="EC" id="2.1.3.3"/>
    </reaction>
</comment>
<reference evidence="11 12" key="1">
    <citation type="submission" date="2017-05" db="EMBL/GenBank/DDBJ databases">
        <authorList>
            <person name="Varghese N."/>
            <person name="Submissions S."/>
        </authorList>
    </citation>
    <scope>NUCLEOTIDE SEQUENCE [LARGE SCALE GENOMIC DNA]</scope>
    <source>
        <strain evidence="11 12">DSM 45474</strain>
    </source>
</reference>
<dbReference type="FunFam" id="3.40.50.1370:FF:000008">
    <property type="entry name" value="Ornithine carbamoyltransferase"/>
    <property type="match status" value="1"/>
</dbReference>
<keyword evidence="8" id="KW-0963">Cytoplasm</keyword>
<feature type="binding site" evidence="8">
    <location>
        <position position="98"/>
    </location>
    <ligand>
        <name>carbamoyl phosphate</name>
        <dbReference type="ChEBI" id="CHEBI:58228"/>
    </ligand>
</feature>
<keyword evidence="12" id="KW-1185">Reference proteome</keyword>
<dbReference type="AlphaFoldDB" id="A0A521D1W6"/>
<dbReference type="InterPro" id="IPR006130">
    <property type="entry name" value="Asp/Orn_carbamoylTrfase"/>
</dbReference>
<dbReference type="GO" id="GO:0019240">
    <property type="term" value="P:citrulline biosynthetic process"/>
    <property type="evidence" value="ECO:0007669"/>
    <property type="project" value="TreeGrafter"/>
</dbReference>
<dbReference type="PRINTS" id="PR00102">
    <property type="entry name" value="OTCASE"/>
</dbReference>
<dbReference type="GO" id="GO:0004585">
    <property type="term" value="F:ornithine carbamoyltransferase activity"/>
    <property type="evidence" value="ECO:0007669"/>
    <property type="project" value="UniProtKB-UniRule"/>
</dbReference>
<evidence type="ECO:0000256" key="5">
    <source>
        <dbReference type="ARBA" id="ARBA00016634"/>
    </source>
</evidence>
<feature type="binding site" evidence="8">
    <location>
        <begin position="284"/>
        <end position="285"/>
    </location>
    <ligand>
        <name>carbamoyl phosphate</name>
        <dbReference type="ChEBI" id="CHEBI:58228"/>
    </ligand>
</feature>
<feature type="binding site" evidence="8">
    <location>
        <position position="244"/>
    </location>
    <ligand>
        <name>L-ornithine</name>
        <dbReference type="ChEBI" id="CHEBI:46911"/>
    </ligand>
</feature>
<dbReference type="PANTHER" id="PTHR45753:SF3">
    <property type="entry name" value="ORNITHINE TRANSCARBAMYLASE, MITOCHONDRIAL"/>
    <property type="match status" value="1"/>
</dbReference>
<dbReference type="InterPro" id="IPR024904">
    <property type="entry name" value="OTCase_ArgI"/>
</dbReference>
<accession>A0A521D1W6</accession>
<feature type="domain" description="Aspartate/ornithine carbamoyltransferase Asp/Orn-binding" evidence="9">
    <location>
        <begin position="168"/>
        <end position="321"/>
    </location>
</feature>
<dbReference type="EC" id="2.1.3.3" evidence="4 8"/>
<sequence>MSMEKGLVKETASGVAPSLKGKDCLSLSAFPLEAIELLTEKAMQLKKQQVAGKECQCLNGKSLAMIFDKPSTRTRISFEVGMKQLGGHTLHLHRDELQLSRGETLQDTARILSGYVDAVLIRTFTHELVAELAEHASIPVINGLTDLHHPCQALADLLTLKEEKGHLKGLKLAYIGDGNNVFHSLLEAAAATGIHLVAAIPKGYDPNETIVQQAVQTAVQTGATISFTRIPEEAVAGADAVYTDVWSSMGQEEEEEKRIQDFQGFQVNEKLMSLADSEALFLHCLPAHRGLEVTAEVMEGPHSVVFQQAENRLHAQKALLAGLLG</sequence>
<dbReference type="HAMAP" id="MF_01109">
    <property type="entry name" value="OTCase"/>
    <property type="match status" value="1"/>
</dbReference>
<feature type="binding site" evidence="8">
    <location>
        <begin position="71"/>
        <end position="74"/>
    </location>
    <ligand>
        <name>carbamoyl phosphate</name>
        <dbReference type="ChEBI" id="CHEBI:58228"/>
    </ligand>
</feature>
<dbReference type="NCBIfam" id="TIGR00658">
    <property type="entry name" value="orni_carb_tr"/>
    <property type="match status" value="1"/>
</dbReference>
<dbReference type="GO" id="GO:0005737">
    <property type="term" value="C:cytoplasm"/>
    <property type="evidence" value="ECO:0007669"/>
    <property type="project" value="UniProtKB-SubCell"/>
</dbReference>
<dbReference type="PROSITE" id="PS00097">
    <property type="entry name" value="CARBAMOYLTRANSFERASE"/>
    <property type="match status" value="1"/>
</dbReference>
<dbReference type="GO" id="GO:0042450">
    <property type="term" value="P:L-arginine biosynthetic process via ornithine"/>
    <property type="evidence" value="ECO:0007669"/>
    <property type="project" value="UniProtKB-UniRule"/>
</dbReference>
<evidence type="ECO:0000259" key="9">
    <source>
        <dbReference type="Pfam" id="PF00185"/>
    </source>
</evidence>
<protein>
    <recommendedName>
        <fullName evidence="5 8">Ornithine carbamoyltransferase</fullName>
        <shortName evidence="8">OTCase</shortName>
        <ecNumber evidence="4 8">2.1.3.3</ecNumber>
    </recommendedName>
</protein>
<keyword evidence="6 8" id="KW-0808">Transferase</keyword>
<evidence type="ECO:0000256" key="1">
    <source>
        <dbReference type="ARBA" id="ARBA00003822"/>
    </source>
</evidence>
<evidence type="ECO:0000313" key="12">
    <source>
        <dbReference type="Proteomes" id="UP000315636"/>
    </source>
</evidence>
<evidence type="ECO:0000256" key="8">
    <source>
        <dbReference type="HAMAP-Rule" id="MF_01109"/>
    </source>
</evidence>
<comment type="function">
    <text evidence="1">Reversibly catalyzes the transfer of the carbamoyl group from carbamoyl phosphate (CP) to the N(epsilon) atom of ornithine (ORN) to produce L-citrulline.</text>
</comment>
<proteinExistence type="inferred from homology"/>
<comment type="similarity">
    <text evidence="3 8">Belongs to the aspartate/ornithine carbamoyltransferase superfamily. OTCase family.</text>
</comment>
<dbReference type="InterPro" id="IPR006131">
    <property type="entry name" value="Asp_carbamoyltransf_Asp/Orn-bd"/>
</dbReference>
<dbReference type="InterPro" id="IPR006132">
    <property type="entry name" value="Asp/Orn_carbamoyltranf_P-bd"/>
</dbReference>
<dbReference type="Proteomes" id="UP000315636">
    <property type="component" value="Unassembled WGS sequence"/>
</dbReference>
<dbReference type="NCBIfam" id="NF001986">
    <property type="entry name" value="PRK00779.1"/>
    <property type="match status" value="1"/>
</dbReference>
<evidence type="ECO:0000256" key="3">
    <source>
        <dbReference type="ARBA" id="ARBA00007805"/>
    </source>
</evidence>
<dbReference type="Gene3D" id="3.40.50.1370">
    <property type="entry name" value="Aspartate/ornithine carbamoyltransferase"/>
    <property type="match status" value="2"/>
</dbReference>
<dbReference type="PANTHER" id="PTHR45753">
    <property type="entry name" value="ORNITHINE CARBAMOYLTRANSFERASE, MITOCHONDRIAL"/>
    <property type="match status" value="1"/>
</dbReference>
<feature type="binding site" evidence="8">
    <location>
        <begin position="149"/>
        <end position="152"/>
    </location>
    <ligand>
        <name>carbamoyl phosphate</name>
        <dbReference type="ChEBI" id="CHEBI:58228"/>
    </ligand>
</feature>
<feature type="binding site" evidence="8">
    <location>
        <position position="122"/>
    </location>
    <ligand>
        <name>carbamoyl phosphate</name>
        <dbReference type="ChEBI" id="CHEBI:58228"/>
    </ligand>
</feature>
<dbReference type="SUPFAM" id="SSF53671">
    <property type="entry name" value="Aspartate/ornithine carbamoyltransferase"/>
    <property type="match status" value="1"/>
</dbReference>
<name>A0A521D1W6_9BACL</name>
<organism evidence="11 12">
    <name type="scientific">Melghirimyces algeriensis</name>
    <dbReference type="NCBI Taxonomy" id="910412"/>
    <lineage>
        <taxon>Bacteria</taxon>
        <taxon>Bacillati</taxon>
        <taxon>Bacillota</taxon>
        <taxon>Bacilli</taxon>
        <taxon>Bacillales</taxon>
        <taxon>Thermoactinomycetaceae</taxon>
        <taxon>Melghirimyces</taxon>
    </lineage>
</organism>
<feature type="binding site" evidence="8">
    <location>
        <position position="312"/>
    </location>
    <ligand>
        <name>carbamoyl phosphate</name>
        <dbReference type="ChEBI" id="CHEBI:58228"/>
    </ligand>
</feature>
<dbReference type="EMBL" id="FXTI01000005">
    <property type="protein sequence ID" value="SMO65705.1"/>
    <property type="molecule type" value="Genomic_DNA"/>
</dbReference>
<feature type="domain" description="Aspartate/ornithine carbamoyltransferase carbamoyl-P binding" evidence="10">
    <location>
        <begin position="22"/>
        <end position="162"/>
    </location>
</feature>
<dbReference type="InterPro" id="IPR036901">
    <property type="entry name" value="Asp/Orn_carbamoylTrfase_sf"/>
</dbReference>
<evidence type="ECO:0000313" key="11">
    <source>
        <dbReference type="EMBL" id="SMO65705.1"/>
    </source>
</evidence>
<evidence type="ECO:0000259" key="10">
    <source>
        <dbReference type="Pfam" id="PF02729"/>
    </source>
</evidence>
<feature type="binding site" evidence="8">
    <location>
        <position position="180"/>
    </location>
    <ligand>
        <name>L-ornithine</name>
        <dbReference type="ChEBI" id="CHEBI:46911"/>
    </ligand>
</feature>
<evidence type="ECO:0000256" key="6">
    <source>
        <dbReference type="ARBA" id="ARBA00022679"/>
    </source>
</evidence>
<feature type="binding site" evidence="8">
    <location>
        <begin position="248"/>
        <end position="249"/>
    </location>
    <ligand>
        <name>L-ornithine</name>
        <dbReference type="ChEBI" id="CHEBI:46911"/>
    </ligand>
</feature>
<evidence type="ECO:0000256" key="4">
    <source>
        <dbReference type="ARBA" id="ARBA00013007"/>
    </source>
</evidence>
<dbReference type="PRINTS" id="PR00100">
    <property type="entry name" value="AOTCASE"/>
</dbReference>
<gene>
    <name evidence="11" type="ORF">SAMN06264849_10575</name>
</gene>
<comment type="subcellular location">
    <subcellularLocation>
        <location evidence="8">Cytoplasm</location>
    </subcellularLocation>
</comment>
<evidence type="ECO:0000256" key="2">
    <source>
        <dbReference type="ARBA" id="ARBA00004975"/>
    </source>
</evidence>
<dbReference type="Pfam" id="PF00185">
    <property type="entry name" value="OTCace"/>
    <property type="match status" value="1"/>
</dbReference>
<comment type="pathway">
    <text evidence="2">Amino-acid biosynthesis; L-arginine biosynthesis; L-arginine from L-ornithine and carbamoyl phosphate: step 1/3.</text>
</comment>
<dbReference type="Pfam" id="PF02729">
    <property type="entry name" value="OTCace_N"/>
    <property type="match status" value="1"/>
</dbReference>